<evidence type="ECO:0000256" key="1">
    <source>
        <dbReference type="SAM" id="MobiDB-lite"/>
    </source>
</evidence>
<comment type="caution">
    <text evidence="2">The sequence shown here is derived from an EMBL/GenBank/DDBJ whole genome shotgun (WGS) entry which is preliminary data.</text>
</comment>
<evidence type="ECO:0000313" key="2">
    <source>
        <dbReference type="EMBL" id="KAF4655428.1"/>
    </source>
</evidence>
<proteinExistence type="predicted"/>
<dbReference type="AlphaFoldDB" id="A0A7J6L893"/>
<sequence>MSTSSSSSSASSESSAYHSSGSSSDEDASPLPVVPKRRGPKKGVKRGEYNKKISTEAARRLIEAKRDGSEPCWVVIHSDGKGIRTFGRLPEGLTSALEDAATSGGGIEVAKILPDAAPYYQVVSHSGHCYGIIEGEKCLEGLVIERSADLKVCR</sequence>
<protein>
    <submittedName>
        <fullName evidence="2">Uncharacterized protein</fullName>
    </submittedName>
</protein>
<feature type="region of interest" description="Disordered" evidence="1">
    <location>
        <begin position="1"/>
        <end position="51"/>
    </location>
</feature>
<evidence type="ECO:0000313" key="3">
    <source>
        <dbReference type="Proteomes" id="UP000591131"/>
    </source>
</evidence>
<gene>
    <name evidence="2" type="ORF">FOL47_009430</name>
</gene>
<keyword evidence="3" id="KW-1185">Reference proteome</keyword>
<name>A0A7J6L893_PERCH</name>
<reference evidence="2 3" key="1">
    <citation type="submission" date="2020-04" db="EMBL/GenBank/DDBJ databases">
        <title>Perkinsus chesapeaki whole genome sequence.</title>
        <authorList>
            <person name="Bogema D.R."/>
        </authorList>
    </citation>
    <scope>NUCLEOTIDE SEQUENCE [LARGE SCALE GENOMIC DNA]</scope>
    <source>
        <strain evidence="2">ATCC PRA-425</strain>
    </source>
</reference>
<dbReference type="EMBL" id="JAAPAO010000657">
    <property type="protein sequence ID" value="KAF4655428.1"/>
    <property type="molecule type" value="Genomic_DNA"/>
</dbReference>
<dbReference type="Proteomes" id="UP000591131">
    <property type="component" value="Unassembled WGS sequence"/>
</dbReference>
<feature type="compositionally biased region" description="Low complexity" evidence="1">
    <location>
        <begin position="1"/>
        <end position="23"/>
    </location>
</feature>
<organism evidence="2 3">
    <name type="scientific">Perkinsus chesapeaki</name>
    <name type="common">Clam parasite</name>
    <name type="synonym">Perkinsus andrewsi</name>
    <dbReference type="NCBI Taxonomy" id="330153"/>
    <lineage>
        <taxon>Eukaryota</taxon>
        <taxon>Sar</taxon>
        <taxon>Alveolata</taxon>
        <taxon>Perkinsozoa</taxon>
        <taxon>Perkinsea</taxon>
        <taxon>Perkinsida</taxon>
        <taxon>Perkinsidae</taxon>
        <taxon>Perkinsus</taxon>
    </lineage>
</organism>
<accession>A0A7J6L893</accession>
<feature type="compositionally biased region" description="Basic residues" evidence="1">
    <location>
        <begin position="35"/>
        <end position="44"/>
    </location>
</feature>
<dbReference type="OrthoDB" id="10547578at2759"/>
<feature type="non-terminal residue" evidence="2">
    <location>
        <position position="154"/>
    </location>
</feature>